<evidence type="ECO:0000259" key="3">
    <source>
        <dbReference type="SMART" id="SM00829"/>
    </source>
</evidence>
<organism evidence="4">
    <name type="scientific">Fusarium oxysporum f. sp. vasinfectum 25433</name>
    <dbReference type="NCBI Taxonomy" id="1089449"/>
    <lineage>
        <taxon>Eukaryota</taxon>
        <taxon>Fungi</taxon>
        <taxon>Dikarya</taxon>
        <taxon>Ascomycota</taxon>
        <taxon>Pezizomycotina</taxon>
        <taxon>Sordariomycetes</taxon>
        <taxon>Hypocreomycetidae</taxon>
        <taxon>Hypocreales</taxon>
        <taxon>Nectriaceae</taxon>
        <taxon>Fusarium</taxon>
        <taxon>Fusarium oxysporum species complex</taxon>
    </lineage>
</organism>
<gene>
    <name evidence="4" type="ORF">FOTG_15882</name>
</gene>
<dbReference type="SUPFAM" id="SSF51735">
    <property type="entry name" value="NAD(P)-binding Rossmann-fold domains"/>
    <property type="match status" value="1"/>
</dbReference>
<dbReference type="Proteomes" id="UP000030701">
    <property type="component" value="Unassembled WGS sequence"/>
</dbReference>
<dbReference type="SMART" id="SM00829">
    <property type="entry name" value="PKS_ER"/>
    <property type="match status" value="1"/>
</dbReference>
<dbReference type="Gene3D" id="3.90.180.10">
    <property type="entry name" value="Medium-chain alcohol dehydrogenases, catalytic domain"/>
    <property type="match status" value="1"/>
</dbReference>
<dbReference type="InterPro" id="IPR013149">
    <property type="entry name" value="ADH-like_C"/>
</dbReference>
<dbReference type="EMBL" id="JH658012">
    <property type="protein sequence ID" value="EXM15790.1"/>
    <property type="molecule type" value="Genomic_DNA"/>
</dbReference>
<keyword evidence="2" id="KW-0560">Oxidoreductase</keyword>
<dbReference type="InterPro" id="IPR013154">
    <property type="entry name" value="ADH-like_N"/>
</dbReference>
<evidence type="ECO:0000256" key="2">
    <source>
        <dbReference type="ARBA" id="ARBA00023002"/>
    </source>
</evidence>
<dbReference type="HOGENOM" id="CLU_026673_16_1_1"/>
<dbReference type="Gene3D" id="3.40.50.720">
    <property type="entry name" value="NAD(P)-binding Rossmann-like Domain"/>
    <property type="match status" value="1"/>
</dbReference>
<dbReference type="InterPro" id="IPR011032">
    <property type="entry name" value="GroES-like_sf"/>
</dbReference>
<dbReference type="PANTHER" id="PTHR45348">
    <property type="entry name" value="HYPOTHETICAL OXIDOREDUCTASE (EUROFUNG)"/>
    <property type="match status" value="1"/>
</dbReference>
<protein>
    <recommendedName>
        <fullName evidence="3">Enoyl reductase (ER) domain-containing protein</fullName>
    </recommendedName>
</protein>
<comment type="similarity">
    <text evidence="1">Belongs to the zinc-containing alcohol dehydrogenase family.</text>
</comment>
<dbReference type="InterPro" id="IPR036291">
    <property type="entry name" value="NAD(P)-bd_dom_sf"/>
</dbReference>
<dbReference type="InterPro" id="IPR047122">
    <property type="entry name" value="Trans-enoyl_RdTase-like"/>
</dbReference>
<name>X0M576_FUSOX</name>
<reference evidence="4" key="1">
    <citation type="submission" date="2011-11" db="EMBL/GenBank/DDBJ databases">
        <title>The Genome Sequence of Fusarium oxysporum Cotton.</title>
        <authorList>
            <consortium name="The Broad Institute Genome Sequencing Platform"/>
            <person name="Ma L.-J."/>
            <person name="Gale L.R."/>
            <person name="Schwartz D.C."/>
            <person name="Zhou S."/>
            <person name="Corby-Kistler H."/>
            <person name="Young S.K."/>
            <person name="Zeng Q."/>
            <person name="Gargeya S."/>
            <person name="Fitzgerald M."/>
            <person name="Haas B."/>
            <person name="Abouelleil A."/>
            <person name="Alvarado L."/>
            <person name="Arachchi H.M."/>
            <person name="Berlin A."/>
            <person name="Brown A."/>
            <person name="Chapman S.B."/>
            <person name="Chen Z."/>
            <person name="Dunbar C."/>
            <person name="Freedman E."/>
            <person name="Gearin G."/>
            <person name="Goldberg J."/>
            <person name="Griggs A."/>
            <person name="Gujja S."/>
            <person name="Heiman D."/>
            <person name="Howarth C."/>
            <person name="Larson L."/>
            <person name="Lui A."/>
            <person name="MacDonald P.J.P."/>
            <person name="Montmayeur A."/>
            <person name="Murphy C."/>
            <person name="Neiman D."/>
            <person name="Pearson M."/>
            <person name="Priest M."/>
            <person name="Roberts A."/>
            <person name="Saif S."/>
            <person name="Shea T."/>
            <person name="Shenoy N."/>
            <person name="Sisk P."/>
            <person name="Stolte C."/>
            <person name="Sykes S."/>
            <person name="Wortman J."/>
            <person name="Nusbaum C."/>
            <person name="Birren B."/>
        </authorList>
    </citation>
    <scope>NUCLEOTIDE SEQUENCE [LARGE SCALE GENOMIC DNA]</scope>
    <source>
        <strain evidence="4">25433</strain>
    </source>
</reference>
<dbReference type="InterPro" id="IPR020843">
    <property type="entry name" value="ER"/>
</dbReference>
<dbReference type="AlphaFoldDB" id="X0M576"/>
<accession>X0M576</accession>
<dbReference type="Pfam" id="PF00107">
    <property type="entry name" value="ADH_zinc_N"/>
    <property type="match status" value="1"/>
</dbReference>
<feature type="domain" description="Enoyl reductase (ER)" evidence="3">
    <location>
        <begin position="24"/>
        <end position="356"/>
    </location>
</feature>
<dbReference type="SUPFAM" id="SSF50129">
    <property type="entry name" value="GroES-like"/>
    <property type="match status" value="1"/>
</dbReference>
<dbReference type="CDD" id="cd08249">
    <property type="entry name" value="enoyl_reductase_like"/>
    <property type="match status" value="1"/>
</dbReference>
<dbReference type="Pfam" id="PF08240">
    <property type="entry name" value="ADH_N"/>
    <property type="match status" value="1"/>
</dbReference>
<evidence type="ECO:0000256" key="1">
    <source>
        <dbReference type="ARBA" id="ARBA00008072"/>
    </source>
</evidence>
<reference evidence="4" key="2">
    <citation type="submission" date="2012-05" db="EMBL/GenBank/DDBJ databases">
        <title>The Genome Annotation of Fusarium oxysporum Cotton.</title>
        <authorList>
            <consortium name="The Broad Institute Genomics Platform"/>
            <person name="Ma L.-J."/>
            <person name="Corby-Kistler H."/>
            <person name="Broz K."/>
            <person name="Gale L.R."/>
            <person name="Jonkers W."/>
            <person name="O'Donnell K."/>
            <person name="Ploetz R."/>
            <person name="Steinberg C."/>
            <person name="Schwartz D.C."/>
            <person name="VanEtten H."/>
            <person name="Zhou S."/>
            <person name="Young S.K."/>
            <person name="Zeng Q."/>
            <person name="Gargeya S."/>
            <person name="Fitzgerald M."/>
            <person name="Abouelleil A."/>
            <person name="Alvarado L."/>
            <person name="Chapman S.B."/>
            <person name="Gainer-Dewar J."/>
            <person name="Goldberg J."/>
            <person name="Griggs A."/>
            <person name="Gujja S."/>
            <person name="Hansen M."/>
            <person name="Howarth C."/>
            <person name="Imamovic A."/>
            <person name="Ireland A."/>
            <person name="Larimer J."/>
            <person name="McCowan C."/>
            <person name="Murphy C."/>
            <person name="Pearson M."/>
            <person name="Poon T.W."/>
            <person name="Priest M."/>
            <person name="Roberts A."/>
            <person name="Saif S."/>
            <person name="Shea T."/>
            <person name="Sykes S."/>
            <person name="Wortman J."/>
            <person name="Nusbaum C."/>
            <person name="Birren B."/>
        </authorList>
    </citation>
    <scope>NUCLEOTIDE SEQUENCE</scope>
    <source>
        <strain evidence="4">25433</strain>
    </source>
</reference>
<sequence length="358" mass="38390">MKALVASRGILNRSINLVSGKSIGKGIELKEISKPTISETEVLVKVHATALNPIDFKFIDFIAPPGSLVGCDFAGVVAEVGSAASRKWKVGDRVAGFVQGGVSQDRGAFAEYVKAEEDLIWGIPESVSDETASTFGVSAVTAMQALHLHLDVPWLEEVEQEGKIDKGSPVLIYAGSTTVGLFAIQIAKKAGCTVVTTASPHSFDLVKSYGADHVFDYRSSSMTEDIKKAFPNISRALDCFSEGNSSKLCAEIIQGNGDKVITLLDTKTKVAGVKSQMIMSFQLLGREFAWLPPIGPKYPVSPTERAALARFYQSLPSFTKNLKSPPLTVLNGGFSDIMKGLDMLRRGKVSGSKLVVKM</sequence>
<dbReference type="GO" id="GO:0016651">
    <property type="term" value="F:oxidoreductase activity, acting on NAD(P)H"/>
    <property type="evidence" value="ECO:0007669"/>
    <property type="project" value="InterPro"/>
</dbReference>
<proteinExistence type="inferred from homology"/>
<dbReference type="PANTHER" id="PTHR45348:SF7">
    <property type="entry name" value="ZINC BINDING OXIDOREDUCTASE, PUTATIVE-RELATED"/>
    <property type="match status" value="1"/>
</dbReference>
<evidence type="ECO:0000313" key="4">
    <source>
        <dbReference type="EMBL" id="EXM15790.1"/>
    </source>
</evidence>